<proteinExistence type="predicted"/>
<reference evidence="1" key="1">
    <citation type="submission" date="2013-05" db="EMBL/GenBank/DDBJ databases">
        <title>Genome assembly of Cystobacter fuscus DSM 2262.</title>
        <authorList>
            <person name="Sharma G."/>
            <person name="Khatri I."/>
            <person name="Kaur C."/>
            <person name="Mayilraj S."/>
            <person name="Subramanian S."/>
        </authorList>
    </citation>
    <scope>NUCLEOTIDE SEQUENCE [LARGE SCALE GENOMIC DNA]</scope>
    <source>
        <strain evidence="1">DSM 2262</strain>
    </source>
</reference>
<evidence type="ECO:0000313" key="2">
    <source>
        <dbReference type="Proteomes" id="UP000011682"/>
    </source>
</evidence>
<evidence type="ECO:0000313" key="1">
    <source>
        <dbReference type="EMBL" id="EPX60187.1"/>
    </source>
</evidence>
<gene>
    <name evidence="1" type="ORF">D187_002273</name>
</gene>
<keyword evidence="2" id="KW-1185">Reference proteome</keyword>
<organism evidence="1 2">
    <name type="scientific">Cystobacter fuscus (strain ATCC 25194 / DSM 2262 / NBRC 100088 / M29)</name>
    <dbReference type="NCBI Taxonomy" id="1242864"/>
    <lineage>
        <taxon>Bacteria</taxon>
        <taxon>Pseudomonadati</taxon>
        <taxon>Myxococcota</taxon>
        <taxon>Myxococcia</taxon>
        <taxon>Myxococcales</taxon>
        <taxon>Cystobacterineae</taxon>
        <taxon>Archangiaceae</taxon>
        <taxon>Cystobacter</taxon>
    </lineage>
</organism>
<protein>
    <submittedName>
        <fullName evidence="1">Uncharacterized protein</fullName>
    </submittedName>
</protein>
<dbReference type="EMBL" id="ANAH02000014">
    <property type="protein sequence ID" value="EPX60187.1"/>
    <property type="molecule type" value="Genomic_DNA"/>
</dbReference>
<accession>S9PD27</accession>
<comment type="caution">
    <text evidence="1">The sequence shown here is derived from an EMBL/GenBank/DDBJ whole genome shotgun (WGS) entry which is preliminary data.</text>
</comment>
<name>S9PD27_CYSF2</name>
<sequence>MDYDAYVAENFEEHDGQPRFLTGSGAASTTEISGENWKGLQTEYFLGNTCFNVIGRANAEHAFVLDFCDEEASFGRQLPVLRGLLRVLRVR</sequence>
<dbReference type="AlphaFoldDB" id="S9PD27"/>
<dbReference type="Proteomes" id="UP000011682">
    <property type="component" value="Unassembled WGS sequence"/>
</dbReference>